<keyword evidence="4" id="KW-1185">Reference proteome</keyword>
<dbReference type="Proteomes" id="UP000427906">
    <property type="component" value="Chromosome"/>
</dbReference>
<feature type="domain" description="DUF4136" evidence="2">
    <location>
        <begin position="24"/>
        <end position="182"/>
    </location>
</feature>
<dbReference type="Pfam" id="PF13590">
    <property type="entry name" value="DUF4136"/>
    <property type="match status" value="1"/>
</dbReference>
<name>A0A5K7YIL6_9BACT</name>
<evidence type="ECO:0000313" key="3">
    <source>
        <dbReference type="EMBL" id="BBO67719.1"/>
    </source>
</evidence>
<protein>
    <recommendedName>
        <fullName evidence="2">DUF4136 domain-containing protein</fullName>
    </recommendedName>
</protein>
<dbReference type="RefSeq" id="WP_155315948.1">
    <property type="nucleotide sequence ID" value="NZ_AP021874.1"/>
</dbReference>
<dbReference type="KEGG" id="dalk:DSCA_16490"/>
<dbReference type="AlphaFoldDB" id="A0A5K7YIL6"/>
<feature type="signal peptide" evidence="1">
    <location>
        <begin position="1"/>
        <end position="25"/>
    </location>
</feature>
<dbReference type="Gene3D" id="3.30.160.670">
    <property type="match status" value="1"/>
</dbReference>
<dbReference type="EMBL" id="AP021874">
    <property type="protein sequence ID" value="BBO67719.1"/>
    <property type="molecule type" value="Genomic_DNA"/>
</dbReference>
<dbReference type="OrthoDB" id="5420377at2"/>
<keyword evidence="1" id="KW-0732">Signal</keyword>
<proteinExistence type="predicted"/>
<gene>
    <name evidence="3" type="ORF">DSCA_16490</name>
</gene>
<accession>A0A5K7YIL6</accession>
<evidence type="ECO:0000256" key="1">
    <source>
        <dbReference type="SAM" id="SignalP"/>
    </source>
</evidence>
<sequence length="186" mass="21182">MMWMRSGVFLLAVIFMAGCSTVQVSQDYDPHKDLSHYGTWQWKDPVQRATGDIRVDNPLLDGRIRRAVEAHLTGRNIRPAVERPDLHLVYHLAIERKIQSDSYYSSVGVGRYHHPWYGGMGADTRVYQYDESRLTIDIRAAGTDALLWRGVGVYRLKTHKTPAAADAAMQKTVDRILSQFPPVGWK</sequence>
<evidence type="ECO:0000313" key="4">
    <source>
        <dbReference type="Proteomes" id="UP000427906"/>
    </source>
</evidence>
<feature type="chain" id="PRO_5024417969" description="DUF4136 domain-containing protein" evidence="1">
    <location>
        <begin position="26"/>
        <end position="186"/>
    </location>
</feature>
<evidence type="ECO:0000259" key="2">
    <source>
        <dbReference type="Pfam" id="PF13590"/>
    </source>
</evidence>
<organism evidence="3 4">
    <name type="scientific">Desulfosarcina alkanivorans</name>
    <dbReference type="NCBI Taxonomy" id="571177"/>
    <lineage>
        <taxon>Bacteria</taxon>
        <taxon>Pseudomonadati</taxon>
        <taxon>Thermodesulfobacteriota</taxon>
        <taxon>Desulfobacteria</taxon>
        <taxon>Desulfobacterales</taxon>
        <taxon>Desulfosarcinaceae</taxon>
        <taxon>Desulfosarcina</taxon>
    </lineage>
</organism>
<reference evidence="3 4" key="1">
    <citation type="submission" date="2019-11" db="EMBL/GenBank/DDBJ databases">
        <title>Comparative genomics of hydrocarbon-degrading Desulfosarcina strains.</title>
        <authorList>
            <person name="Watanabe M."/>
            <person name="Kojima H."/>
            <person name="Fukui M."/>
        </authorList>
    </citation>
    <scope>NUCLEOTIDE SEQUENCE [LARGE SCALE GENOMIC DNA]</scope>
    <source>
        <strain evidence="3 4">PL12</strain>
    </source>
</reference>
<dbReference type="PROSITE" id="PS51257">
    <property type="entry name" value="PROKAR_LIPOPROTEIN"/>
    <property type="match status" value="1"/>
</dbReference>
<dbReference type="InterPro" id="IPR025411">
    <property type="entry name" value="DUF4136"/>
</dbReference>